<keyword evidence="1" id="KW-0472">Membrane</keyword>
<comment type="caution">
    <text evidence="3">The sequence shown here is derived from an EMBL/GenBank/DDBJ whole genome shotgun (WGS) entry which is preliminary data.</text>
</comment>
<dbReference type="AlphaFoldDB" id="A0A845ES80"/>
<evidence type="ECO:0000313" key="4">
    <source>
        <dbReference type="Proteomes" id="UP000447833"/>
    </source>
</evidence>
<dbReference type="Pfam" id="PF13349">
    <property type="entry name" value="DUF4097"/>
    <property type="match status" value="1"/>
</dbReference>
<accession>A0A845ES80</accession>
<reference evidence="3 4" key="1">
    <citation type="submission" date="2019-11" db="EMBL/GenBank/DDBJ databases">
        <title>Genome sequences of 17 halophilic strains isolated from different environments.</title>
        <authorList>
            <person name="Furrow R.E."/>
        </authorList>
    </citation>
    <scope>NUCLEOTIDE SEQUENCE [LARGE SCALE GENOMIC DNA]</scope>
    <source>
        <strain evidence="3 4">22506_14_FS</strain>
    </source>
</reference>
<keyword evidence="1" id="KW-1133">Transmembrane helix</keyword>
<name>A0A845ES80_9BACL</name>
<organism evidence="3 4">
    <name type="scientific">Guptibacillus hwajinpoensis</name>
    <dbReference type="NCBI Taxonomy" id="208199"/>
    <lineage>
        <taxon>Bacteria</taxon>
        <taxon>Bacillati</taxon>
        <taxon>Bacillota</taxon>
        <taxon>Bacilli</taxon>
        <taxon>Bacillales</taxon>
        <taxon>Guptibacillaceae</taxon>
        <taxon>Guptibacillus</taxon>
    </lineage>
</organism>
<keyword evidence="1" id="KW-0812">Transmembrane</keyword>
<evidence type="ECO:0000259" key="2">
    <source>
        <dbReference type="Pfam" id="PF13349"/>
    </source>
</evidence>
<evidence type="ECO:0000313" key="3">
    <source>
        <dbReference type="EMBL" id="MYL62579.1"/>
    </source>
</evidence>
<feature type="transmembrane region" description="Helical" evidence="1">
    <location>
        <begin position="5"/>
        <end position="22"/>
    </location>
</feature>
<evidence type="ECO:0000256" key="1">
    <source>
        <dbReference type="SAM" id="Phobius"/>
    </source>
</evidence>
<proteinExistence type="predicted"/>
<dbReference type="Proteomes" id="UP000447833">
    <property type="component" value="Unassembled WGS sequence"/>
</dbReference>
<gene>
    <name evidence="3" type="ORF">GLW07_04310</name>
</gene>
<dbReference type="RefSeq" id="WP_160918375.1">
    <property type="nucleotide sequence ID" value="NZ_WMEY01000001.1"/>
</dbReference>
<sequence length="283" mass="30679">MRSGFYVIVGLLAVGAVLLILYENTSLFVGGSDKNSIKVTERTEEINIITHSSDMKIVPEARNDVKAALNGNGELSLRKQGDTIEVEVKQKWYQFFNFNGESDVTVYLPADFNQNLRLEVGSGNVELKGANSLVLNEVDIEMSSGDVELSNLQTKSFKHDGSSGRLIIDQLSTEKGNFDISSGDVILTKYSGPLKGEMSSGEMKVQMEQLSGDVSFDLSSGDVELDLPDDANFTLDTEASSGDISTTFTLKDQMITNNKISGVHGSGEHQVNVSLSSGNARVY</sequence>
<dbReference type="InterPro" id="IPR025164">
    <property type="entry name" value="Toastrack_DUF4097"/>
</dbReference>
<protein>
    <submittedName>
        <fullName evidence="3">DUF4097 family beta strand repeat protein</fullName>
    </submittedName>
</protein>
<feature type="domain" description="DUF4097" evidence="2">
    <location>
        <begin position="44"/>
        <end position="281"/>
    </location>
</feature>
<dbReference type="EMBL" id="WMEY01000001">
    <property type="protein sequence ID" value="MYL62579.1"/>
    <property type="molecule type" value="Genomic_DNA"/>
</dbReference>